<dbReference type="SMART" id="SM00320">
    <property type="entry name" value="WD40"/>
    <property type="match status" value="7"/>
</dbReference>
<evidence type="ECO:0000256" key="1">
    <source>
        <dbReference type="ARBA" id="ARBA00004138"/>
    </source>
</evidence>
<dbReference type="InterPro" id="IPR001680">
    <property type="entry name" value="WD40_rpt"/>
</dbReference>
<sequence length="1145" mass="130798">MRKIKWKISEKLEYLYSQSHYGEKTHLNEQSHYKSNALAAAGAYIWPKNARSFRASESDGCCIYDLAYKPDGSELLVAADNKVVIYDGVDGQLLQSLKGHKDLVYTVAWSHDGETFASGSADKSVILWTEQHEGTLKYSHNDAIQCVAFSPVATMLLSCSITDFGIWTNSDKNVVKQKNDEPHVRIERGSEPVWALSFSITHIPSDMAYKNSVEESIPEILTVSDWNKTLAFYDTNGAKLITKDKHLNYTPNCMKYFNNGQFLVIGGTNKQLNLYTRYGLPLGTICQMDTWVWSVAAKPNSTIVVVGCVDGTIACYTLMFSTVHGLHQERYAFRDNMTEVIVQHLSKHTMARIRCNDLVKKVAVFGEKLAVQLSDKLHIYRQVSGENDNEQLEYKLVEKINKAFDCSLLVVCHHHIILCHEQNLQCYDQKGIKQREWVLQSNIRYIKVIGGPPGKETILVGLKAGQVCKIFVDNPFPLQLIQLKSAVRCIDINFSRTRIAVVDEENLCQVYDARSKECLFQEPNCNSVAFNNDNEDVICYSGGTTLTIKASTFPGHQQRMMGFVVGFSGKKVFCLHLYHMSAVEVPFTAQLYQYMEHKLFNEAYRIACLGVTEDEWQALATESLQNLELEIAAKAFARLKDYKMLHVIREIKEMIEAKEPQVLIKAHILAYENRYKEVATLYRDHGYENKAMELFTDLRMFDEAQEIMSTATGETQKMLMRKRADWAKNSNQPKVAAEMLIASGDYDKAVDLIADNDWMDLAINVMRKLDRSDLDTLRKLAAYFIQKNDYSLAAKIYTSINDIKSMVDMHVNAGHWTDAFALADHYPKYVEDVYIPYARHLAEQDRFDEAQKAYHKAGRDQEALWVLEQLTSNAVNEKRYTDAGYYNWMLANQYMERAQDKPDLISKYRECIKLADIYYAYHQVFLFCNQPFTSLSLETLLNTARFLAFQPSIGCISRVVPARLQRSVDIMTITIRAKPFTDSEELLPMCYRCGLNNPMTSESTCVHCKTPFIFCYSTFDILPLVEFYISDDISKEEALELIDAEPPLSDSIFNPFHGKKKEAKVILDKDGLSRLERGHVVILDQPLMTRYLFNVMPTISIAKCSTCFKLFSADDYEMAVLQKNQCPYCRTPQAQSSDSLMFDDD</sequence>
<dbReference type="InterPro" id="IPR056153">
    <property type="entry name" value="Beta-prop_IFT122_1st"/>
</dbReference>
<comment type="subcellular location">
    <subcellularLocation>
        <location evidence="1">Cell projection</location>
        <location evidence="1">Cilium</location>
    </subcellularLocation>
</comment>
<dbReference type="EMBL" id="LIAE01010201">
    <property type="protein sequence ID" value="PAV65599.1"/>
    <property type="molecule type" value="Genomic_DNA"/>
</dbReference>
<evidence type="ECO:0000256" key="5">
    <source>
        <dbReference type="ARBA" id="ARBA00023069"/>
    </source>
</evidence>
<feature type="domain" description="Intraflagellar transport protein 122 homolog TPR" evidence="11">
    <location>
        <begin position="588"/>
        <end position="949"/>
    </location>
</feature>
<dbReference type="Proteomes" id="UP000218231">
    <property type="component" value="Unassembled WGS sequence"/>
</dbReference>
<dbReference type="InterPro" id="IPR039857">
    <property type="entry name" value="Ift122/121"/>
</dbReference>
<evidence type="ECO:0000259" key="11">
    <source>
        <dbReference type="Pfam" id="PF25295"/>
    </source>
</evidence>
<accession>A0A2A2JVL4</accession>
<evidence type="ECO:0000313" key="13">
    <source>
        <dbReference type="Proteomes" id="UP000218231"/>
    </source>
</evidence>
<dbReference type="SUPFAM" id="SSF50978">
    <property type="entry name" value="WD40 repeat-like"/>
    <property type="match status" value="2"/>
</dbReference>
<dbReference type="GO" id="GO:0097730">
    <property type="term" value="C:non-motile cilium"/>
    <property type="evidence" value="ECO:0007669"/>
    <property type="project" value="TreeGrafter"/>
</dbReference>
<evidence type="ECO:0000256" key="7">
    <source>
        <dbReference type="PROSITE-ProRule" id="PRU00221"/>
    </source>
</evidence>
<evidence type="ECO:0000259" key="9">
    <source>
        <dbReference type="Pfam" id="PF23381"/>
    </source>
</evidence>
<dbReference type="Gene3D" id="1.25.40.470">
    <property type="match status" value="2"/>
</dbReference>
<dbReference type="PANTHER" id="PTHR12764">
    <property type="entry name" value="WD REPEAT DOMAIN-RELATED"/>
    <property type="match status" value="1"/>
</dbReference>
<dbReference type="InterPro" id="IPR056152">
    <property type="entry name" value="Beta-prop_IFT122_2nd"/>
</dbReference>
<dbReference type="STRING" id="2018661.A0A2A2JVL4"/>
<keyword evidence="4" id="KW-0677">Repeat</keyword>
<dbReference type="InterPro" id="IPR015943">
    <property type="entry name" value="WD40/YVTN_repeat-like_dom_sf"/>
</dbReference>
<keyword evidence="6" id="KW-0966">Cell projection</keyword>
<dbReference type="InterPro" id="IPR056838">
    <property type="entry name" value="Zn_ribbon_IFT122"/>
</dbReference>
<gene>
    <name evidence="12" type="ORF">WR25_12297</name>
</gene>
<evidence type="ECO:0000256" key="6">
    <source>
        <dbReference type="ARBA" id="ARBA00023273"/>
    </source>
</evidence>
<evidence type="ECO:0000313" key="12">
    <source>
        <dbReference type="EMBL" id="PAV65599.1"/>
    </source>
</evidence>
<dbReference type="PANTHER" id="PTHR12764:SF4">
    <property type="entry name" value="INTRAFLAGELLAR TRANSPORT PROTEIN 122 HOMOLOG"/>
    <property type="match status" value="1"/>
</dbReference>
<dbReference type="InterPro" id="IPR036322">
    <property type="entry name" value="WD40_repeat_dom_sf"/>
</dbReference>
<dbReference type="Pfam" id="PF25295">
    <property type="entry name" value="TPR_IFT122"/>
    <property type="match status" value="1"/>
</dbReference>
<dbReference type="Pfam" id="PF23377">
    <property type="entry name" value="Beta-prop_IFT122_2nd"/>
    <property type="match status" value="1"/>
</dbReference>
<dbReference type="InterPro" id="IPR057411">
    <property type="entry name" value="TPR_IFT122"/>
</dbReference>
<dbReference type="PROSITE" id="PS50294">
    <property type="entry name" value="WD_REPEATS_REGION"/>
    <property type="match status" value="1"/>
</dbReference>
<dbReference type="GO" id="GO:1905515">
    <property type="term" value="P:non-motile cilium assembly"/>
    <property type="evidence" value="ECO:0007669"/>
    <property type="project" value="TreeGrafter"/>
</dbReference>
<evidence type="ECO:0000259" key="10">
    <source>
        <dbReference type="Pfam" id="PF25144"/>
    </source>
</evidence>
<comment type="caution">
    <text evidence="12">The sequence shown here is derived from an EMBL/GenBank/DDBJ whole genome shotgun (WGS) entry which is preliminary data.</text>
</comment>
<dbReference type="AlphaFoldDB" id="A0A2A2JVL4"/>
<dbReference type="GO" id="GO:0035721">
    <property type="term" value="P:intraciliary retrograde transport"/>
    <property type="evidence" value="ECO:0007669"/>
    <property type="project" value="TreeGrafter"/>
</dbReference>
<feature type="domain" description="IFT122 zinc ribbon" evidence="10">
    <location>
        <begin position="983"/>
        <end position="1025"/>
    </location>
</feature>
<dbReference type="GO" id="GO:0061512">
    <property type="term" value="P:protein localization to cilium"/>
    <property type="evidence" value="ECO:0007669"/>
    <property type="project" value="TreeGrafter"/>
</dbReference>
<feature type="domain" description="IFT122 first beta-propeller" evidence="9">
    <location>
        <begin position="61"/>
        <end position="179"/>
    </location>
</feature>
<keyword evidence="5" id="KW-0969">Cilium</keyword>
<dbReference type="Pfam" id="PF23381">
    <property type="entry name" value="Beta-prop_IFT122_1st"/>
    <property type="match status" value="2"/>
</dbReference>
<feature type="domain" description="IFT122 second beta-propeller" evidence="8">
    <location>
        <begin position="324"/>
        <end position="580"/>
    </location>
</feature>
<proteinExistence type="predicted"/>
<dbReference type="Gene3D" id="2.130.10.10">
    <property type="entry name" value="YVTN repeat-like/Quinoprotein amine dehydrogenase"/>
    <property type="match status" value="2"/>
</dbReference>
<dbReference type="Pfam" id="PF25143">
    <property type="entry name" value="Zn_ribbon_IFT122_C"/>
    <property type="match status" value="1"/>
</dbReference>
<dbReference type="OrthoDB" id="10255582at2759"/>
<protein>
    <recommendedName>
        <fullName evidence="2">Intraflagellar transport protein 122 homolog</fullName>
    </recommendedName>
</protein>
<evidence type="ECO:0000256" key="3">
    <source>
        <dbReference type="ARBA" id="ARBA00022574"/>
    </source>
</evidence>
<dbReference type="Pfam" id="PF25144">
    <property type="entry name" value="Zn_ribbon_IFT122"/>
    <property type="match status" value="1"/>
</dbReference>
<organism evidence="12 13">
    <name type="scientific">Diploscapter pachys</name>
    <dbReference type="NCBI Taxonomy" id="2018661"/>
    <lineage>
        <taxon>Eukaryota</taxon>
        <taxon>Metazoa</taxon>
        <taxon>Ecdysozoa</taxon>
        <taxon>Nematoda</taxon>
        <taxon>Chromadorea</taxon>
        <taxon>Rhabditida</taxon>
        <taxon>Rhabditina</taxon>
        <taxon>Rhabditomorpha</taxon>
        <taxon>Rhabditoidea</taxon>
        <taxon>Rhabditidae</taxon>
        <taxon>Diploscapter</taxon>
    </lineage>
</organism>
<name>A0A2A2JVL4_9BILA</name>
<evidence type="ECO:0000259" key="8">
    <source>
        <dbReference type="Pfam" id="PF23377"/>
    </source>
</evidence>
<keyword evidence="3 7" id="KW-0853">WD repeat</keyword>
<feature type="repeat" description="WD" evidence="7">
    <location>
        <begin position="97"/>
        <end position="128"/>
    </location>
</feature>
<dbReference type="GO" id="GO:0030991">
    <property type="term" value="C:intraciliary transport particle A"/>
    <property type="evidence" value="ECO:0007669"/>
    <property type="project" value="TreeGrafter"/>
</dbReference>
<dbReference type="PROSITE" id="PS50082">
    <property type="entry name" value="WD_REPEATS_2"/>
    <property type="match status" value="1"/>
</dbReference>
<feature type="domain" description="IFT122 first beta-propeller" evidence="9">
    <location>
        <begin position="215"/>
        <end position="318"/>
    </location>
</feature>
<evidence type="ECO:0000256" key="4">
    <source>
        <dbReference type="ARBA" id="ARBA00022737"/>
    </source>
</evidence>
<reference evidence="12 13" key="1">
    <citation type="journal article" date="2017" name="Curr. Biol.">
        <title>Genome architecture and evolution of a unichromosomal asexual nematode.</title>
        <authorList>
            <person name="Fradin H."/>
            <person name="Zegar C."/>
            <person name="Gutwein M."/>
            <person name="Lucas J."/>
            <person name="Kovtun M."/>
            <person name="Corcoran D."/>
            <person name="Baugh L.R."/>
            <person name="Kiontke K."/>
            <person name="Gunsalus K."/>
            <person name="Fitch D.H."/>
            <person name="Piano F."/>
        </authorList>
    </citation>
    <scope>NUCLEOTIDE SEQUENCE [LARGE SCALE GENOMIC DNA]</scope>
    <source>
        <strain evidence="12">PF1309</strain>
    </source>
</reference>
<evidence type="ECO:0000256" key="2">
    <source>
        <dbReference type="ARBA" id="ARBA00019442"/>
    </source>
</evidence>
<keyword evidence="13" id="KW-1185">Reference proteome</keyword>